<name>A0A494Z2M6_9BACL</name>
<dbReference type="InterPro" id="IPR011664">
    <property type="entry name" value="Abi_system_AbiD/AbiF-like"/>
</dbReference>
<gene>
    <name evidence="1" type="ORF">D8M03_08985</name>
</gene>
<dbReference type="AlphaFoldDB" id="A0A494Z2M6"/>
<dbReference type="Proteomes" id="UP000272238">
    <property type="component" value="Unassembled WGS sequence"/>
</dbReference>
<accession>A0A494Z2M6</accession>
<comment type="caution">
    <text evidence="1">The sequence shown here is derived from an EMBL/GenBank/DDBJ whole genome shotgun (WGS) entry which is preliminary data.</text>
</comment>
<dbReference type="OrthoDB" id="5363652at2"/>
<dbReference type="RefSeq" id="WP_121214435.1">
    <property type="nucleotide sequence ID" value="NZ_RBZN01000018.1"/>
</dbReference>
<keyword evidence="2" id="KW-1185">Reference proteome</keyword>
<dbReference type="InterPro" id="IPR017034">
    <property type="entry name" value="Abi_system_AbiD/AbiF"/>
</dbReference>
<protein>
    <submittedName>
        <fullName evidence="1">Abi family protein</fullName>
    </submittedName>
</protein>
<organism evidence="1 2">
    <name type="scientific">Ureibacillus endophyticus</name>
    <dbReference type="NCBI Taxonomy" id="1978490"/>
    <lineage>
        <taxon>Bacteria</taxon>
        <taxon>Bacillati</taxon>
        <taxon>Bacillota</taxon>
        <taxon>Bacilli</taxon>
        <taxon>Bacillales</taxon>
        <taxon>Caryophanaceae</taxon>
        <taxon>Ureibacillus</taxon>
    </lineage>
</organism>
<dbReference type="PIRSF" id="PIRSF034934">
    <property type="entry name" value="AbiF_AbiD"/>
    <property type="match status" value="1"/>
</dbReference>
<sequence length="320" mass="37568">MKPFKTHRQQLSILRGRKMVINDGSKAMRILENEGYYNVINGYKDPFLARNASGQLINPEEYITNTTFEEVHSLYIFDRELRNILLKYLLIFEKDIKSKLSYRFSEKFSSANAYLDIRSFTNNPDQLKQVVELISIITNTISKHAKRKETNPIKHYLDNHQEVPLWVLTNQLTIGNINNFYKCLDDSLKDKIAKDYSDNYKRNYNISVHITKESLMDILKTVNMFRNVCAHEERLYCYKLSRPARSSNISNLLNIPTTYLIGNLFTVVAQMKLVLSKKNFNELLRAIKDLFSKFDNKFLTVTFSDIKLVMGFHPNWESLF</sequence>
<evidence type="ECO:0000313" key="2">
    <source>
        <dbReference type="Proteomes" id="UP000272238"/>
    </source>
</evidence>
<reference evidence="1 2" key="1">
    <citation type="journal article" date="2016" name="Antonie Van Leeuwenhoek">
        <title>Lysinibacillus endophyticus sp. nov., an indole-3-acetic acid producing endophytic bacterium isolated from corn root (Zea mays cv. Xinken-5).</title>
        <authorList>
            <person name="Yu J."/>
            <person name="Guan X."/>
            <person name="Liu C."/>
            <person name="Xiang W."/>
            <person name="Yu Z."/>
            <person name="Liu X."/>
            <person name="Wang G."/>
        </authorList>
    </citation>
    <scope>NUCLEOTIDE SEQUENCE [LARGE SCALE GENOMIC DNA]</scope>
    <source>
        <strain evidence="1 2">DSM 100506</strain>
    </source>
</reference>
<evidence type="ECO:0000313" key="1">
    <source>
        <dbReference type="EMBL" id="RKQ16740.1"/>
    </source>
</evidence>
<dbReference type="EMBL" id="RBZN01000018">
    <property type="protein sequence ID" value="RKQ16740.1"/>
    <property type="molecule type" value="Genomic_DNA"/>
</dbReference>
<dbReference type="Pfam" id="PF07751">
    <property type="entry name" value="Abi_2"/>
    <property type="match status" value="1"/>
</dbReference>
<proteinExistence type="predicted"/>